<protein>
    <submittedName>
        <fullName evidence="1">Uncharacterized protein</fullName>
    </submittedName>
</protein>
<name>A0A1R3HUF9_9ROSI</name>
<keyword evidence="2" id="KW-1185">Reference proteome</keyword>
<sequence length="41" mass="4554">MDLPGQKADLEAPVEIGFQSLHGDHAALLRLMSTFRSMIEK</sequence>
<organism evidence="1 2">
    <name type="scientific">Corchorus olitorius</name>
    <dbReference type="NCBI Taxonomy" id="93759"/>
    <lineage>
        <taxon>Eukaryota</taxon>
        <taxon>Viridiplantae</taxon>
        <taxon>Streptophyta</taxon>
        <taxon>Embryophyta</taxon>
        <taxon>Tracheophyta</taxon>
        <taxon>Spermatophyta</taxon>
        <taxon>Magnoliopsida</taxon>
        <taxon>eudicotyledons</taxon>
        <taxon>Gunneridae</taxon>
        <taxon>Pentapetalae</taxon>
        <taxon>rosids</taxon>
        <taxon>malvids</taxon>
        <taxon>Malvales</taxon>
        <taxon>Malvaceae</taxon>
        <taxon>Grewioideae</taxon>
        <taxon>Apeibeae</taxon>
        <taxon>Corchorus</taxon>
    </lineage>
</organism>
<gene>
    <name evidence="1" type="ORF">COLO4_26827</name>
</gene>
<reference evidence="2" key="1">
    <citation type="submission" date="2013-09" db="EMBL/GenBank/DDBJ databases">
        <title>Corchorus olitorius genome sequencing.</title>
        <authorList>
            <person name="Alam M."/>
            <person name="Haque M.S."/>
            <person name="Islam M.S."/>
            <person name="Emdad E.M."/>
            <person name="Islam M.M."/>
            <person name="Ahmed B."/>
            <person name="Halim A."/>
            <person name="Hossen Q.M.M."/>
            <person name="Hossain M.Z."/>
            <person name="Ahmed R."/>
            <person name="Khan M.M."/>
            <person name="Islam R."/>
            <person name="Rashid M.M."/>
            <person name="Khan S.A."/>
            <person name="Rahman M.S."/>
            <person name="Alam M."/>
            <person name="Yahiya A.S."/>
            <person name="Khan M.S."/>
            <person name="Azam M.S."/>
            <person name="Haque T."/>
            <person name="Lashkar M.Z.H."/>
            <person name="Akhand A.I."/>
            <person name="Morshed G."/>
            <person name="Roy S."/>
            <person name="Uddin K.S."/>
            <person name="Rabeya T."/>
            <person name="Hossain A.S."/>
            <person name="Chowdhury A."/>
            <person name="Snigdha A.R."/>
            <person name="Mortoza M.S."/>
            <person name="Matin S.A."/>
            <person name="Hoque S.M.E."/>
            <person name="Islam M.K."/>
            <person name="Roy D.K."/>
            <person name="Haider R."/>
            <person name="Moosa M.M."/>
            <person name="Elias S.M."/>
            <person name="Hasan A.M."/>
            <person name="Jahan S."/>
            <person name="Shafiuddin M."/>
            <person name="Mahmood N."/>
            <person name="Shommy N.S."/>
        </authorList>
    </citation>
    <scope>NUCLEOTIDE SEQUENCE [LARGE SCALE GENOMIC DNA]</scope>
    <source>
        <strain evidence="2">cv. O-4</strain>
    </source>
</reference>
<accession>A0A1R3HUF9</accession>
<dbReference type="Proteomes" id="UP000187203">
    <property type="component" value="Unassembled WGS sequence"/>
</dbReference>
<evidence type="ECO:0000313" key="1">
    <source>
        <dbReference type="EMBL" id="OMO73870.1"/>
    </source>
</evidence>
<evidence type="ECO:0000313" key="2">
    <source>
        <dbReference type="Proteomes" id="UP000187203"/>
    </source>
</evidence>
<comment type="caution">
    <text evidence="1">The sequence shown here is derived from an EMBL/GenBank/DDBJ whole genome shotgun (WGS) entry which is preliminary data.</text>
</comment>
<proteinExistence type="predicted"/>
<dbReference type="EMBL" id="AWUE01019387">
    <property type="protein sequence ID" value="OMO73870.1"/>
    <property type="molecule type" value="Genomic_DNA"/>
</dbReference>
<dbReference type="AlphaFoldDB" id="A0A1R3HUF9"/>